<dbReference type="Pfam" id="PF13620">
    <property type="entry name" value="CarboxypepD_reg"/>
    <property type="match status" value="1"/>
</dbReference>
<dbReference type="AlphaFoldDB" id="A0A1T4ZYM1"/>
<proteinExistence type="predicted"/>
<dbReference type="InterPro" id="IPR036942">
    <property type="entry name" value="Beta-barrel_TonB_sf"/>
</dbReference>
<sequence length="929" mass="104106">MKHNVFPPKLSFLLLFILISQLVYSQQPGKITGKVTDSSNGETLIGLTIKLGTTGGVSTDVEGRYNFGNLQPGMYQLTFTYIGYKAKSITDVEVKAGQVTMLDVAMQEDTGMALDEVVITVTARQESIGALYAQQKNSVSISSGIAADQIKRSPDKNTSEVLKRVSGASVQDNKFIIVRGLADRYNVALINNAILPSSEPDRRAFSFDIIPSNLIDKVIINKTARPDLPGDFAGGVTQIVTKDVPDQNFLSFAITGGYNTQSTFKNFVSNGRNSTDFLGFDDGTRQMPSGFPSTRQRYNAASTDRKIGFTKLLPNSFGERTSTALPVQSYQLNWGNLKDFEKGGSFGSIISVTYRNSQNYLDANREAYDGANFAYQFQDENYRYSTNLGGVANFTYKKGSNKLSLKNLFNQSFEDSYISRTGYNQNQNSDIEFSSSELSQKSLFNSQLEGEHLLGKIKLKLDWNLNYALLLRDQPDLRSVMYLRQFNATGPFEMVDDYSRRFFSQLTENNYGGNFALTLPIGRNNSLKAGGMKQFRQRDFSARNFLYEPASVQFDDSKLTLPKDVIFSEPNISTTGFAFNEITNNNDKYFGESDLNAGFLMLDNNIGRNLRVVWGTRVESYYQYLDARDLANKKVKAEETYLDILPSANFTYALNPKTNLRLSGSRTVSRPEFRELAPFAFFNQEESAQVTGNPDLLRSQNTNADLRWETYPSNGEVLSAAVFYKNFQNPIEQVVSSSSTPDNLKFGYANASTAYSYGIEFELRKKLSFLSASSPWLENMIAFANFTYIKSEVDINQAGQEKRALQGQSPYLINAGLQYKAVKSGIMLSTLYNKVGARISKVGNPLAGVENFYENGRDVVDFQIAKRIMKDRAEIKLNISDILNQKQVFYQNYDGNKVYNSGKDIEFYGYRIGTNLSLGFSYDLKLHSK</sequence>
<dbReference type="EMBL" id="FUYR01000001">
    <property type="protein sequence ID" value="SKB27832.1"/>
    <property type="molecule type" value="Genomic_DNA"/>
</dbReference>
<keyword evidence="3" id="KW-0998">Cell outer membrane</keyword>
<dbReference type="InterPro" id="IPR008969">
    <property type="entry name" value="CarboxyPept-like_regulatory"/>
</dbReference>
<dbReference type="SUPFAM" id="SSF49464">
    <property type="entry name" value="Carboxypeptidase regulatory domain-like"/>
    <property type="match status" value="1"/>
</dbReference>
<dbReference type="Pfam" id="PF14905">
    <property type="entry name" value="OMP_b-brl_3"/>
    <property type="match status" value="1"/>
</dbReference>
<feature type="domain" description="TonB-dependent receptor plug" evidence="4">
    <location>
        <begin position="136"/>
        <end position="235"/>
    </location>
</feature>
<keyword evidence="2" id="KW-0472">Membrane</keyword>
<name>A0A1T4ZYM1_9SPHI</name>
<dbReference type="InterPro" id="IPR041700">
    <property type="entry name" value="OMP_b-brl_3"/>
</dbReference>
<dbReference type="Gene3D" id="2.170.130.10">
    <property type="entry name" value="TonB-dependent receptor, plug domain"/>
    <property type="match status" value="1"/>
</dbReference>
<dbReference type="PANTHER" id="PTHR40980:SF4">
    <property type="entry name" value="TONB-DEPENDENT RECEPTOR-LIKE BETA-BARREL DOMAIN-CONTAINING PROTEIN"/>
    <property type="match status" value="1"/>
</dbReference>
<dbReference type="Pfam" id="PF07715">
    <property type="entry name" value="Plug"/>
    <property type="match status" value="1"/>
</dbReference>
<reference evidence="7" key="1">
    <citation type="submission" date="2017-02" db="EMBL/GenBank/DDBJ databases">
        <authorList>
            <person name="Varghese N."/>
            <person name="Submissions S."/>
        </authorList>
    </citation>
    <scope>NUCLEOTIDE SEQUENCE [LARGE SCALE GENOMIC DNA]</scope>
    <source>
        <strain evidence="7">DSM 22385</strain>
    </source>
</reference>
<dbReference type="SUPFAM" id="SSF56935">
    <property type="entry name" value="Porins"/>
    <property type="match status" value="1"/>
</dbReference>
<evidence type="ECO:0000259" key="5">
    <source>
        <dbReference type="Pfam" id="PF14905"/>
    </source>
</evidence>
<accession>A0A1T4ZYM1</accession>
<dbReference type="PANTHER" id="PTHR40980">
    <property type="entry name" value="PLUG DOMAIN-CONTAINING PROTEIN"/>
    <property type="match status" value="1"/>
</dbReference>
<gene>
    <name evidence="6" type="ORF">SAMN05661099_0093</name>
</gene>
<evidence type="ECO:0000313" key="7">
    <source>
        <dbReference type="Proteomes" id="UP000189981"/>
    </source>
</evidence>
<dbReference type="RefSeq" id="WP_170878350.1">
    <property type="nucleotide sequence ID" value="NZ_FUYR01000001.1"/>
</dbReference>
<evidence type="ECO:0000313" key="6">
    <source>
        <dbReference type="EMBL" id="SKB27832.1"/>
    </source>
</evidence>
<evidence type="ECO:0000256" key="3">
    <source>
        <dbReference type="ARBA" id="ARBA00023237"/>
    </source>
</evidence>
<protein>
    <submittedName>
        <fullName evidence="6">Outer membrane receptor proteins, mostly Fe transport</fullName>
    </submittedName>
</protein>
<evidence type="ECO:0000256" key="1">
    <source>
        <dbReference type="ARBA" id="ARBA00004442"/>
    </source>
</evidence>
<organism evidence="6 7">
    <name type="scientific">Daejeonella lutea</name>
    <dbReference type="NCBI Taxonomy" id="572036"/>
    <lineage>
        <taxon>Bacteria</taxon>
        <taxon>Pseudomonadati</taxon>
        <taxon>Bacteroidota</taxon>
        <taxon>Sphingobacteriia</taxon>
        <taxon>Sphingobacteriales</taxon>
        <taxon>Sphingobacteriaceae</taxon>
        <taxon>Daejeonella</taxon>
    </lineage>
</organism>
<dbReference type="Gene3D" id="2.40.170.20">
    <property type="entry name" value="TonB-dependent receptor, beta-barrel domain"/>
    <property type="match status" value="1"/>
</dbReference>
<dbReference type="Gene3D" id="2.60.40.1120">
    <property type="entry name" value="Carboxypeptidase-like, regulatory domain"/>
    <property type="match status" value="1"/>
</dbReference>
<dbReference type="InterPro" id="IPR037066">
    <property type="entry name" value="Plug_dom_sf"/>
</dbReference>
<comment type="subcellular location">
    <subcellularLocation>
        <location evidence="1">Cell outer membrane</location>
    </subcellularLocation>
</comment>
<keyword evidence="6" id="KW-0675">Receptor</keyword>
<dbReference type="InterPro" id="IPR012910">
    <property type="entry name" value="Plug_dom"/>
</dbReference>
<keyword evidence="7" id="KW-1185">Reference proteome</keyword>
<dbReference type="GO" id="GO:0009279">
    <property type="term" value="C:cell outer membrane"/>
    <property type="evidence" value="ECO:0007669"/>
    <property type="project" value="UniProtKB-SubCell"/>
</dbReference>
<feature type="domain" description="Outer membrane protein beta-barrel" evidence="5">
    <location>
        <begin position="564"/>
        <end position="902"/>
    </location>
</feature>
<evidence type="ECO:0000259" key="4">
    <source>
        <dbReference type="Pfam" id="PF07715"/>
    </source>
</evidence>
<dbReference type="STRING" id="572036.SAMN05661099_0093"/>
<dbReference type="Proteomes" id="UP000189981">
    <property type="component" value="Unassembled WGS sequence"/>
</dbReference>
<evidence type="ECO:0000256" key="2">
    <source>
        <dbReference type="ARBA" id="ARBA00023136"/>
    </source>
</evidence>